<protein>
    <submittedName>
        <fullName evidence="2">Uncharacterized protein</fullName>
    </submittedName>
</protein>
<dbReference type="EMBL" id="CP127294">
    <property type="protein sequence ID" value="WIX81382.1"/>
    <property type="molecule type" value="Genomic_DNA"/>
</dbReference>
<accession>A0A9Y2IJQ8</accession>
<reference evidence="2 3" key="1">
    <citation type="submission" date="2023-06" db="EMBL/GenBank/DDBJ databases">
        <authorList>
            <person name="Oyuntsetseg B."/>
            <person name="Kim S.B."/>
        </authorList>
    </citation>
    <scope>NUCLEOTIDE SEQUENCE [LARGE SCALE GENOMIC DNA]</scope>
    <source>
        <strain evidence="2 3">2-15</strain>
    </source>
</reference>
<keyword evidence="3" id="KW-1185">Reference proteome</keyword>
<dbReference type="Proteomes" id="UP001236014">
    <property type="component" value="Chromosome"/>
</dbReference>
<dbReference type="RefSeq" id="WP_285971979.1">
    <property type="nucleotide sequence ID" value="NZ_CP127294.1"/>
</dbReference>
<keyword evidence="1" id="KW-1133">Transmembrane helix</keyword>
<keyword evidence="1" id="KW-0472">Membrane</keyword>
<organism evidence="2 3">
    <name type="scientific">Amycolatopsis carbonis</name>
    <dbReference type="NCBI Taxonomy" id="715471"/>
    <lineage>
        <taxon>Bacteria</taxon>
        <taxon>Bacillati</taxon>
        <taxon>Actinomycetota</taxon>
        <taxon>Actinomycetes</taxon>
        <taxon>Pseudonocardiales</taxon>
        <taxon>Pseudonocardiaceae</taxon>
        <taxon>Amycolatopsis</taxon>
    </lineage>
</organism>
<evidence type="ECO:0000313" key="2">
    <source>
        <dbReference type="EMBL" id="WIX81382.1"/>
    </source>
</evidence>
<feature type="transmembrane region" description="Helical" evidence="1">
    <location>
        <begin position="27"/>
        <end position="46"/>
    </location>
</feature>
<evidence type="ECO:0000313" key="3">
    <source>
        <dbReference type="Proteomes" id="UP001236014"/>
    </source>
</evidence>
<dbReference type="AlphaFoldDB" id="A0A9Y2IJQ8"/>
<name>A0A9Y2IJQ8_9PSEU</name>
<evidence type="ECO:0000256" key="1">
    <source>
        <dbReference type="SAM" id="Phobius"/>
    </source>
</evidence>
<sequence>MIGLVMLGLLIAELSTGFAGDSLVQYGILAFIFLGFTSTGVAKLVVTWD</sequence>
<dbReference type="KEGG" id="acab:QRX50_11780"/>
<keyword evidence="1" id="KW-0812">Transmembrane</keyword>
<gene>
    <name evidence="2" type="ORF">QRX50_11780</name>
</gene>
<proteinExistence type="predicted"/>